<protein>
    <submittedName>
        <fullName evidence="1">Uncharacterized protein</fullName>
    </submittedName>
</protein>
<proteinExistence type="predicted"/>
<dbReference type="AlphaFoldDB" id="A0A2P2Q1J2"/>
<dbReference type="EMBL" id="GGEC01080390">
    <property type="protein sequence ID" value="MBX60874.1"/>
    <property type="molecule type" value="Transcribed_RNA"/>
</dbReference>
<evidence type="ECO:0000313" key="1">
    <source>
        <dbReference type="EMBL" id="MBX60874.1"/>
    </source>
</evidence>
<organism evidence="1">
    <name type="scientific">Rhizophora mucronata</name>
    <name type="common">Asiatic mangrove</name>
    <dbReference type="NCBI Taxonomy" id="61149"/>
    <lineage>
        <taxon>Eukaryota</taxon>
        <taxon>Viridiplantae</taxon>
        <taxon>Streptophyta</taxon>
        <taxon>Embryophyta</taxon>
        <taxon>Tracheophyta</taxon>
        <taxon>Spermatophyta</taxon>
        <taxon>Magnoliopsida</taxon>
        <taxon>eudicotyledons</taxon>
        <taxon>Gunneridae</taxon>
        <taxon>Pentapetalae</taxon>
        <taxon>rosids</taxon>
        <taxon>fabids</taxon>
        <taxon>Malpighiales</taxon>
        <taxon>Rhizophoraceae</taxon>
        <taxon>Rhizophora</taxon>
    </lineage>
</organism>
<accession>A0A2P2Q1J2</accession>
<name>A0A2P2Q1J2_RHIMU</name>
<reference evidence="1" key="1">
    <citation type="submission" date="2018-02" db="EMBL/GenBank/DDBJ databases">
        <title>Rhizophora mucronata_Transcriptome.</title>
        <authorList>
            <person name="Meera S.P."/>
            <person name="Sreeshan A."/>
            <person name="Augustine A."/>
        </authorList>
    </citation>
    <scope>NUCLEOTIDE SEQUENCE</scope>
    <source>
        <tissue evidence="1">Leaf</tissue>
    </source>
</reference>
<sequence>MPVVHRSRNFQLILRPLEHIHKR</sequence>